<feature type="domain" description="Carrier" evidence="1">
    <location>
        <begin position="1"/>
        <end position="83"/>
    </location>
</feature>
<organism evidence="2 3">
    <name type="scientific">Chitiniphilus purpureus</name>
    <dbReference type="NCBI Taxonomy" id="2981137"/>
    <lineage>
        <taxon>Bacteria</taxon>
        <taxon>Pseudomonadati</taxon>
        <taxon>Pseudomonadota</taxon>
        <taxon>Betaproteobacteria</taxon>
        <taxon>Neisseriales</taxon>
        <taxon>Chitinibacteraceae</taxon>
        <taxon>Chitiniphilus</taxon>
    </lineage>
</organism>
<name>A0ABY6DN82_9NEIS</name>
<dbReference type="Proteomes" id="UP001061302">
    <property type="component" value="Chromosome"/>
</dbReference>
<protein>
    <submittedName>
        <fullName evidence="2">Phosphopantetheine-binding protein</fullName>
    </submittedName>
</protein>
<keyword evidence="3" id="KW-1185">Reference proteome</keyword>
<evidence type="ECO:0000313" key="2">
    <source>
        <dbReference type="EMBL" id="UXY15814.1"/>
    </source>
</evidence>
<gene>
    <name evidence="2" type="ORF">N8I74_02005</name>
</gene>
<reference evidence="2" key="1">
    <citation type="submission" date="2022-10" db="EMBL/GenBank/DDBJ databases">
        <title>Chitiniphilus purpureus sp. nov., a novel chitin-degrading bacterium isolated from crawfish pond sediment.</title>
        <authorList>
            <person name="Li K."/>
        </authorList>
    </citation>
    <scope>NUCLEOTIDE SEQUENCE</scope>
    <source>
        <strain evidence="2">CD1</strain>
    </source>
</reference>
<dbReference type="Gene3D" id="1.10.1200.10">
    <property type="entry name" value="ACP-like"/>
    <property type="match status" value="1"/>
</dbReference>
<dbReference type="SUPFAM" id="SSF47336">
    <property type="entry name" value="ACP-like"/>
    <property type="match status" value="1"/>
</dbReference>
<dbReference type="InterPro" id="IPR009081">
    <property type="entry name" value="PP-bd_ACP"/>
</dbReference>
<proteinExistence type="predicted"/>
<dbReference type="EMBL" id="CP106753">
    <property type="protein sequence ID" value="UXY15814.1"/>
    <property type="molecule type" value="Genomic_DNA"/>
</dbReference>
<accession>A0ABY6DN82</accession>
<dbReference type="PROSITE" id="PS50075">
    <property type="entry name" value="CARRIER"/>
    <property type="match status" value="1"/>
</dbReference>
<dbReference type="InterPro" id="IPR036736">
    <property type="entry name" value="ACP-like_sf"/>
</dbReference>
<evidence type="ECO:0000259" key="1">
    <source>
        <dbReference type="PROSITE" id="PS50075"/>
    </source>
</evidence>
<dbReference type="Pfam" id="PF00550">
    <property type="entry name" value="PP-binding"/>
    <property type="match status" value="1"/>
</dbReference>
<dbReference type="RefSeq" id="WP_263125249.1">
    <property type="nucleotide sequence ID" value="NZ_CP106753.1"/>
</dbReference>
<evidence type="ECO:0000313" key="3">
    <source>
        <dbReference type="Proteomes" id="UP001061302"/>
    </source>
</evidence>
<sequence length="86" mass="9518">MNNELQKFISIISKKSGAKEDYLASNMLLSLTDAGIDSLASISLLFEIEDAFGITIDDEFLTPETFQSINTLWDVVQSIANKQIVC</sequence>